<proteinExistence type="predicted"/>
<name>A0A7J8W6A7_9ROSI</name>
<protein>
    <submittedName>
        <fullName evidence="1">Uncharacterized protein</fullName>
    </submittedName>
</protein>
<keyword evidence="2" id="KW-1185">Reference proteome</keyword>
<evidence type="ECO:0000313" key="2">
    <source>
        <dbReference type="Proteomes" id="UP000593573"/>
    </source>
</evidence>
<accession>A0A7J8W6A7</accession>
<organism evidence="1 2">
    <name type="scientific">Gossypium klotzschianum</name>
    <dbReference type="NCBI Taxonomy" id="34286"/>
    <lineage>
        <taxon>Eukaryota</taxon>
        <taxon>Viridiplantae</taxon>
        <taxon>Streptophyta</taxon>
        <taxon>Embryophyta</taxon>
        <taxon>Tracheophyta</taxon>
        <taxon>Spermatophyta</taxon>
        <taxon>Magnoliopsida</taxon>
        <taxon>eudicotyledons</taxon>
        <taxon>Gunneridae</taxon>
        <taxon>Pentapetalae</taxon>
        <taxon>rosids</taxon>
        <taxon>malvids</taxon>
        <taxon>Malvales</taxon>
        <taxon>Malvaceae</taxon>
        <taxon>Malvoideae</taxon>
        <taxon>Gossypium</taxon>
    </lineage>
</organism>
<dbReference type="AlphaFoldDB" id="A0A7J8W6A7"/>
<sequence length="18" mass="2026">MSLNSIGSRFFRTSVPKV</sequence>
<gene>
    <name evidence="1" type="ORF">Goklo_007328</name>
</gene>
<reference evidence="1 2" key="1">
    <citation type="journal article" date="2019" name="Genome Biol. Evol.">
        <title>Insights into the evolution of the New World diploid cottons (Gossypium, subgenus Houzingenia) based on genome sequencing.</title>
        <authorList>
            <person name="Grover C.E."/>
            <person name="Arick M.A. 2nd"/>
            <person name="Thrash A."/>
            <person name="Conover J.L."/>
            <person name="Sanders W.S."/>
            <person name="Peterson D.G."/>
            <person name="Frelichowski J.E."/>
            <person name="Scheffler J.A."/>
            <person name="Scheffler B.E."/>
            <person name="Wendel J.F."/>
        </authorList>
    </citation>
    <scope>NUCLEOTIDE SEQUENCE [LARGE SCALE GENOMIC DNA]</scope>
    <source>
        <strain evidence="1">57</strain>
        <tissue evidence="1">Leaf</tissue>
    </source>
</reference>
<dbReference type="Proteomes" id="UP000593573">
    <property type="component" value="Unassembled WGS sequence"/>
</dbReference>
<evidence type="ECO:0000313" key="1">
    <source>
        <dbReference type="EMBL" id="MBA0670194.1"/>
    </source>
</evidence>
<dbReference type="EMBL" id="JABFAB010235660">
    <property type="protein sequence ID" value="MBA0670194.1"/>
    <property type="molecule type" value="Genomic_DNA"/>
</dbReference>
<comment type="caution">
    <text evidence="1">The sequence shown here is derived from an EMBL/GenBank/DDBJ whole genome shotgun (WGS) entry which is preliminary data.</text>
</comment>